<dbReference type="Pfam" id="PF14087">
    <property type="entry name" value="DUF4267"/>
    <property type="match status" value="1"/>
</dbReference>
<evidence type="ECO:0008006" key="4">
    <source>
        <dbReference type="Google" id="ProtNLM"/>
    </source>
</evidence>
<accession>A0ABR1SJF7</accession>
<feature type="transmembrane region" description="Helical" evidence="1">
    <location>
        <begin position="7"/>
        <end position="29"/>
    </location>
</feature>
<organism evidence="2 3">
    <name type="scientific">Apiospora marii</name>
    <dbReference type="NCBI Taxonomy" id="335849"/>
    <lineage>
        <taxon>Eukaryota</taxon>
        <taxon>Fungi</taxon>
        <taxon>Dikarya</taxon>
        <taxon>Ascomycota</taxon>
        <taxon>Pezizomycotina</taxon>
        <taxon>Sordariomycetes</taxon>
        <taxon>Xylariomycetidae</taxon>
        <taxon>Amphisphaeriales</taxon>
        <taxon>Apiosporaceae</taxon>
        <taxon>Apiospora</taxon>
    </lineage>
</organism>
<proteinExistence type="predicted"/>
<keyword evidence="1" id="KW-1133">Transmembrane helix</keyword>
<protein>
    <recommendedName>
        <fullName evidence="4">Integral membrane protein</fullName>
    </recommendedName>
</protein>
<dbReference type="InterPro" id="IPR025363">
    <property type="entry name" value="DUF4267"/>
</dbReference>
<keyword evidence="1" id="KW-0812">Transmembrane</keyword>
<dbReference type="Proteomes" id="UP001396898">
    <property type="component" value="Unassembled WGS sequence"/>
</dbReference>
<reference evidence="2 3" key="1">
    <citation type="submission" date="2023-01" db="EMBL/GenBank/DDBJ databases">
        <title>Analysis of 21 Apiospora genomes using comparative genomics revels a genus with tremendous synthesis potential of carbohydrate active enzymes and secondary metabolites.</title>
        <authorList>
            <person name="Sorensen T."/>
        </authorList>
    </citation>
    <scope>NUCLEOTIDE SEQUENCE [LARGE SCALE GENOMIC DNA]</scope>
    <source>
        <strain evidence="2 3">CBS 20057</strain>
    </source>
</reference>
<sequence length="125" mass="13528">MVSSRTAVLNIAAYGFAAIFTLFGLRAFLQPTYALEFFELSAPATAADRRILNTLLHIYGAREIFKGVAIWAAALVGTQKSLAMTLIAAGGVAFVDGVACFSHEQGHWNHWLYAPVIWSVGVLLL</sequence>
<keyword evidence="1" id="KW-0472">Membrane</keyword>
<evidence type="ECO:0000313" key="3">
    <source>
        <dbReference type="Proteomes" id="UP001396898"/>
    </source>
</evidence>
<evidence type="ECO:0000313" key="2">
    <source>
        <dbReference type="EMBL" id="KAK8033648.1"/>
    </source>
</evidence>
<name>A0ABR1SJF7_9PEZI</name>
<dbReference type="EMBL" id="JAQQWI010000006">
    <property type="protein sequence ID" value="KAK8033648.1"/>
    <property type="molecule type" value="Genomic_DNA"/>
</dbReference>
<comment type="caution">
    <text evidence="2">The sequence shown here is derived from an EMBL/GenBank/DDBJ whole genome shotgun (WGS) entry which is preliminary data.</text>
</comment>
<gene>
    <name evidence="2" type="ORF">PG991_003046</name>
</gene>
<keyword evidence="3" id="KW-1185">Reference proteome</keyword>
<evidence type="ECO:0000256" key="1">
    <source>
        <dbReference type="SAM" id="Phobius"/>
    </source>
</evidence>